<dbReference type="EMBL" id="JACJII010000001">
    <property type="protein sequence ID" value="MBA9006873.1"/>
    <property type="molecule type" value="Genomic_DNA"/>
</dbReference>
<dbReference type="AlphaFoldDB" id="A0A7W3N3L3"/>
<evidence type="ECO:0000313" key="4">
    <source>
        <dbReference type="EMBL" id="MBA9006873.1"/>
    </source>
</evidence>
<evidence type="ECO:0000256" key="2">
    <source>
        <dbReference type="SAM" id="Phobius"/>
    </source>
</evidence>
<gene>
    <name evidence="4" type="ORF">HNR21_005755</name>
</gene>
<sequence>MTTPRDGDPDGWVAPGGDPPPGPAGPPEPGVWPPPPPGAAGAPLPPPPGPAAAPWPAAPRTNRPAVVALVIGLLGLVVPALIVAIIALVQIARRGERGRGFALGGIAAAVVWTVLGTIVLIALPEPEGDAALGAMPKVGQCFHVKQNEYGVETEIAPCDLPHDGEMVQQIELPDGPWPGDAELERRVIAECERHLRQRFGTVRPVEEGELEITTPRSMAWRLGRRTAHCAITARPGLTLDRPLPAKDTGVREWWELKVGDCFSAPGHPRPSRTVTLTDCAKPHTGQVTAYLELGDGLYPGHDAVRRQAWDLCNAKLPKAARTSREPIQLWPWPPSKNQWNSGERTVLCYVTGEYGDLTRSVVTS</sequence>
<proteinExistence type="predicted"/>
<feature type="region of interest" description="Disordered" evidence="1">
    <location>
        <begin position="1"/>
        <end position="57"/>
    </location>
</feature>
<dbReference type="RefSeq" id="WP_182707641.1">
    <property type="nucleotide sequence ID" value="NZ_JACJII010000001.1"/>
</dbReference>
<keyword evidence="5" id="KW-1185">Reference proteome</keyword>
<keyword evidence="2" id="KW-1133">Transmembrane helix</keyword>
<feature type="transmembrane region" description="Helical" evidence="2">
    <location>
        <begin position="101"/>
        <end position="123"/>
    </location>
</feature>
<evidence type="ECO:0000259" key="3">
    <source>
        <dbReference type="Pfam" id="PF13845"/>
    </source>
</evidence>
<name>A0A7W3N3L3_9ACTN</name>
<dbReference type="InterPro" id="IPR026004">
    <property type="entry name" value="Septum_form"/>
</dbReference>
<feature type="transmembrane region" description="Helical" evidence="2">
    <location>
        <begin position="65"/>
        <end position="89"/>
    </location>
</feature>
<evidence type="ECO:0000256" key="1">
    <source>
        <dbReference type="SAM" id="MobiDB-lite"/>
    </source>
</evidence>
<protein>
    <recommendedName>
        <fullName evidence="3">Septum formation-related domain-containing protein</fullName>
    </recommendedName>
</protein>
<feature type="compositionally biased region" description="Pro residues" evidence="1">
    <location>
        <begin position="17"/>
        <end position="57"/>
    </location>
</feature>
<dbReference type="Pfam" id="PF13845">
    <property type="entry name" value="Septum_form"/>
    <property type="match status" value="1"/>
</dbReference>
<feature type="domain" description="Septum formation-related" evidence="3">
    <location>
        <begin position="139"/>
        <end position="348"/>
    </location>
</feature>
<dbReference type="Proteomes" id="UP000539313">
    <property type="component" value="Unassembled WGS sequence"/>
</dbReference>
<comment type="caution">
    <text evidence="4">The sequence shown here is derived from an EMBL/GenBank/DDBJ whole genome shotgun (WGS) entry which is preliminary data.</text>
</comment>
<keyword evidence="2" id="KW-0472">Membrane</keyword>
<keyword evidence="2" id="KW-0812">Transmembrane</keyword>
<accession>A0A7W3N3L3</accession>
<evidence type="ECO:0000313" key="5">
    <source>
        <dbReference type="Proteomes" id="UP000539313"/>
    </source>
</evidence>
<organism evidence="4 5">
    <name type="scientific">Thermomonospora cellulosilytica</name>
    <dbReference type="NCBI Taxonomy" id="1411118"/>
    <lineage>
        <taxon>Bacteria</taxon>
        <taxon>Bacillati</taxon>
        <taxon>Actinomycetota</taxon>
        <taxon>Actinomycetes</taxon>
        <taxon>Streptosporangiales</taxon>
        <taxon>Thermomonosporaceae</taxon>
        <taxon>Thermomonospora</taxon>
    </lineage>
</organism>
<reference evidence="4 5" key="1">
    <citation type="submission" date="2020-08" db="EMBL/GenBank/DDBJ databases">
        <title>Sequencing the genomes of 1000 actinobacteria strains.</title>
        <authorList>
            <person name="Klenk H.-P."/>
        </authorList>
    </citation>
    <scope>NUCLEOTIDE SEQUENCE [LARGE SCALE GENOMIC DNA]</scope>
    <source>
        <strain evidence="4 5">DSM 45823</strain>
    </source>
</reference>